<evidence type="ECO:0000313" key="2">
    <source>
        <dbReference type="EMBL" id="OYD56689.1"/>
    </source>
</evidence>
<protein>
    <submittedName>
        <fullName evidence="2">Uncharacterized protein</fullName>
    </submittedName>
</protein>
<dbReference type="OrthoDB" id="1899479at2"/>
<dbReference type="InterPro" id="IPR038267">
    <property type="entry name" value="ECF_sigma_eff"/>
</dbReference>
<reference evidence="2 3" key="1">
    <citation type="submission" date="2017-07" db="EMBL/GenBank/DDBJ databases">
        <title>Fictibacillus sp. nov. GDSW-R2A3 Genome sequencing and assembly.</title>
        <authorList>
            <person name="Mayilraj S."/>
        </authorList>
    </citation>
    <scope>NUCLEOTIDE SEQUENCE [LARGE SCALE GENOMIC DNA]</scope>
    <source>
        <strain evidence="2 3">GDSW-R2A3</strain>
    </source>
</reference>
<keyword evidence="1" id="KW-0472">Membrane</keyword>
<comment type="caution">
    <text evidence="2">The sequence shown here is derived from an EMBL/GenBank/DDBJ whole genome shotgun (WGS) entry which is preliminary data.</text>
</comment>
<dbReference type="Gene3D" id="1.10.3950.10">
    <property type="entry name" value="putative ecf-type sigma factor negative effector from bacillus cereus"/>
    <property type="match status" value="1"/>
</dbReference>
<dbReference type="EMBL" id="NOII01000011">
    <property type="protein sequence ID" value="OYD56689.1"/>
    <property type="molecule type" value="Genomic_DNA"/>
</dbReference>
<gene>
    <name evidence="2" type="ORF">CGZ90_16915</name>
</gene>
<organism evidence="2 3">
    <name type="scientific">Fictibacillus aquaticus</name>
    <dbReference type="NCBI Taxonomy" id="2021314"/>
    <lineage>
        <taxon>Bacteria</taxon>
        <taxon>Bacillati</taxon>
        <taxon>Bacillota</taxon>
        <taxon>Bacilli</taxon>
        <taxon>Bacillales</taxon>
        <taxon>Fictibacillaceae</taxon>
        <taxon>Fictibacillus</taxon>
    </lineage>
</organism>
<keyword evidence="3" id="KW-1185">Reference proteome</keyword>
<proteinExistence type="predicted"/>
<sequence length="171" mass="20196">MDNKIIREMNKIEIPKEARQRAILGIDLADREEKKKSPKYWIAGLAASAVILMSAITVQQTNIADADIPMLSKVFGSKEKLLELETDSEQKTMEESFVKLEQNFDLAKQYLTPQAFSDYSTLWKEWLDINTKIKSENRNVPTYEEEKRLDEIQYWIQKYDYKIKMRIHEKE</sequence>
<evidence type="ECO:0000313" key="3">
    <source>
        <dbReference type="Proteomes" id="UP000215059"/>
    </source>
</evidence>
<dbReference type="Proteomes" id="UP000215059">
    <property type="component" value="Unassembled WGS sequence"/>
</dbReference>
<keyword evidence="1" id="KW-1133">Transmembrane helix</keyword>
<accession>A0A235F647</accession>
<keyword evidence="1" id="KW-0812">Transmembrane</keyword>
<evidence type="ECO:0000256" key="1">
    <source>
        <dbReference type="SAM" id="Phobius"/>
    </source>
</evidence>
<dbReference type="RefSeq" id="WP_094253704.1">
    <property type="nucleotide sequence ID" value="NZ_JBHLXL010000002.1"/>
</dbReference>
<name>A0A235F647_9BACL</name>
<feature type="transmembrane region" description="Helical" evidence="1">
    <location>
        <begin position="40"/>
        <end position="58"/>
    </location>
</feature>
<dbReference type="AlphaFoldDB" id="A0A235F647"/>